<keyword evidence="2" id="KW-0812">Transmembrane</keyword>
<evidence type="ECO:0000313" key="6">
    <source>
        <dbReference type="Proteomes" id="UP000074850"/>
    </source>
</evidence>
<dbReference type="AlphaFoldDB" id="A0A0Z8J1A9"/>
<evidence type="ECO:0000256" key="4">
    <source>
        <dbReference type="ARBA" id="ARBA00023136"/>
    </source>
</evidence>
<evidence type="ECO:0000256" key="2">
    <source>
        <dbReference type="ARBA" id="ARBA00022692"/>
    </source>
</evidence>
<dbReference type="GO" id="GO:0008237">
    <property type="term" value="F:metallopeptidase activity"/>
    <property type="evidence" value="ECO:0007669"/>
    <property type="project" value="UniProtKB-KW"/>
</dbReference>
<dbReference type="GO" id="GO:0016020">
    <property type="term" value="C:membrane"/>
    <property type="evidence" value="ECO:0007669"/>
    <property type="project" value="UniProtKB-SubCell"/>
</dbReference>
<keyword evidence="5" id="KW-0378">Hydrolase</keyword>
<comment type="subcellular location">
    <subcellularLocation>
        <location evidence="1">Membrane</location>
        <topology evidence="1">Single-pass membrane protein</topology>
    </subcellularLocation>
</comment>
<dbReference type="GO" id="GO:0006508">
    <property type="term" value="P:proteolysis"/>
    <property type="evidence" value="ECO:0007669"/>
    <property type="project" value="UniProtKB-KW"/>
</dbReference>
<organism evidence="5 6">
    <name type="scientific">Streptococcus suis</name>
    <dbReference type="NCBI Taxonomy" id="1307"/>
    <lineage>
        <taxon>Bacteria</taxon>
        <taxon>Bacillati</taxon>
        <taxon>Bacillota</taxon>
        <taxon>Bacilli</taxon>
        <taxon>Lactobacillales</taxon>
        <taxon>Streptococcaceae</taxon>
        <taxon>Streptococcus</taxon>
    </lineage>
</organism>
<keyword evidence="5" id="KW-0645">Protease</keyword>
<keyword evidence="3" id="KW-1133">Transmembrane helix</keyword>
<keyword evidence="5" id="KW-0482">Metalloprotease</keyword>
<dbReference type="EMBL" id="FIHM01000042">
    <property type="protein sequence ID" value="CYV45391.1"/>
    <property type="molecule type" value="Genomic_DNA"/>
</dbReference>
<dbReference type="Proteomes" id="UP000074850">
    <property type="component" value="Unassembled WGS sequence"/>
</dbReference>
<gene>
    <name evidence="5" type="ORF">ERS132426_01663</name>
</gene>
<evidence type="ECO:0000313" key="5">
    <source>
        <dbReference type="EMBL" id="CYV45391.1"/>
    </source>
</evidence>
<accession>A0A0Z8J1A9</accession>
<name>A0A0Z8J1A9_STRSU</name>
<proteinExistence type="predicted"/>
<reference evidence="5 6" key="1">
    <citation type="submission" date="2016-02" db="EMBL/GenBank/DDBJ databases">
        <authorList>
            <consortium name="Pathogen Informatics"/>
        </authorList>
    </citation>
    <scope>NUCLEOTIDE SEQUENCE [LARGE SCALE GENOMIC DNA]</scope>
    <source>
        <strain evidence="5 6">LSS64</strain>
    </source>
</reference>
<dbReference type="PANTHER" id="PTHR30168:SF0">
    <property type="entry name" value="INNER MEMBRANE PROTEIN"/>
    <property type="match status" value="1"/>
</dbReference>
<evidence type="ECO:0000256" key="1">
    <source>
        <dbReference type="ARBA" id="ARBA00004167"/>
    </source>
</evidence>
<dbReference type="InterPro" id="IPR007343">
    <property type="entry name" value="Uncharacterised_pept_Zn_put"/>
</dbReference>
<dbReference type="Pfam" id="PF04228">
    <property type="entry name" value="Zn_peptidase"/>
    <property type="match status" value="1"/>
</dbReference>
<keyword evidence="4" id="KW-0472">Membrane</keyword>
<sequence length="85" mass="9450">MQADYYAGAWAKYVNGQDILDAGDIDEAMNAAHAVGDDTLQQEAYGRTVPDSFTHGTSEQRKKWFNRGYTYGDLAHADTFSVEKP</sequence>
<protein>
    <submittedName>
        <fullName evidence="5">Metalloprotease</fullName>
    </submittedName>
</protein>
<dbReference type="PANTHER" id="PTHR30168">
    <property type="entry name" value="PUTATIVE MEMBRANE PROTEIN YPFJ"/>
    <property type="match status" value="1"/>
</dbReference>
<evidence type="ECO:0000256" key="3">
    <source>
        <dbReference type="ARBA" id="ARBA00022989"/>
    </source>
</evidence>